<evidence type="ECO:0000259" key="12">
    <source>
        <dbReference type="Pfam" id="PF04561"/>
    </source>
</evidence>
<comment type="function">
    <text evidence="6 8">DNA-dependent RNA polymerase catalyzes the transcription of DNA into RNA using the four ribonucleoside triphosphates as substrates.</text>
</comment>
<dbReference type="Proteomes" id="UP000317691">
    <property type="component" value="Unassembled WGS sequence"/>
</dbReference>
<evidence type="ECO:0000259" key="11">
    <source>
        <dbReference type="Pfam" id="PF04560"/>
    </source>
</evidence>
<comment type="catalytic activity">
    <reaction evidence="5 6 8">
        <text>RNA(n) + a ribonucleoside 5'-triphosphate = RNA(n+1) + diphosphate</text>
        <dbReference type="Rhea" id="RHEA:21248"/>
        <dbReference type="Rhea" id="RHEA-COMP:14527"/>
        <dbReference type="Rhea" id="RHEA-COMP:17342"/>
        <dbReference type="ChEBI" id="CHEBI:33019"/>
        <dbReference type="ChEBI" id="CHEBI:61557"/>
        <dbReference type="ChEBI" id="CHEBI:140395"/>
        <dbReference type="EC" id="2.7.7.6"/>
    </reaction>
</comment>
<dbReference type="InterPro" id="IPR007642">
    <property type="entry name" value="RNA_pol_Rpb2_2"/>
</dbReference>
<dbReference type="Gene3D" id="2.40.270.10">
    <property type="entry name" value="DNA-directed RNA polymerase, subunit 2, domain 6"/>
    <property type="match status" value="3"/>
</dbReference>
<keyword evidence="9" id="KW-0175">Coiled coil</keyword>
<feature type="domain" description="RNA polymerase Rpb2" evidence="11">
    <location>
        <begin position="1211"/>
        <end position="1285"/>
    </location>
</feature>
<dbReference type="NCBIfam" id="NF001616">
    <property type="entry name" value="PRK00405.1"/>
    <property type="match status" value="1"/>
</dbReference>
<dbReference type="GO" id="GO:0032549">
    <property type="term" value="F:ribonucleoside binding"/>
    <property type="evidence" value="ECO:0007669"/>
    <property type="project" value="InterPro"/>
</dbReference>
<dbReference type="InterPro" id="IPR010243">
    <property type="entry name" value="RNA_pol_bsu_bac"/>
</dbReference>
<dbReference type="Pfam" id="PF04563">
    <property type="entry name" value="RNA_pol_Rpb2_1"/>
    <property type="match status" value="1"/>
</dbReference>
<dbReference type="Pfam" id="PF00562">
    <property type="entry name" value="RNA_pol_Rpb2_6"/>
    <property type="match status" value="1"/>
</dbReference>
<dbReference type="InterPro" id="IPR015712">
    <property type="entry name" value="DNA-dir_RNA_pol_su2"/>
</dbReference>
<dbReference type="NCBIfam" id="TIGR02013">
    <property type="entry name" value="rpoB"/>
    <property type="match status" value="1"/>
</dbReference>
<dbReference type="Gene3D" id="3.90.1800.10">
    <property type="entry name" value="RNA polymerase alpha subunit dimerisation domain"/>
    <property type="match status" value="1"/>
</dbReference>
<feature type="domain" description="DNA-directed RNA polymerase beta subunit external 1" evidence="15">
    <location>
        <begin position="565"/>
        <end position="630"/>
    </location>
</feature>
<comment type="caution">
    <text evidence="16">The sequence shown here is derived from an EMBL/GenBank/DDBJ whole genome shotgun (WGS) entry which is preliminary data.</text>
</comment>
<dbReference type="GO" id="GO:0003899">
    <property type="term" value="F:DNA-directed RNA polymerase activity"/>
    <property type="evidence" value="ECO:0007669"/>
    <property type="project" value="UniProtKB-UniRule"/>
</dbReference>
<comment type="subunit">
    <text evidence="6 8">The RNAP catalytic core consists of 2 alpha, 1 beta, 1 beta' and 1 omega subunit. When a sigma factor is associated with the core the holoenzyme is formed, which can initiate transcription.</text>
</comment>
<dbReference type="InterPro" id="IPR037034">
    <property type="entry name" value="RNA_pol_Rpb2_2_sf"/>
</dbReference>
<dbReference type="Pfam" id="PF10385">
    <property type="entry name" value="RNA_pol_Rpb2_45"/>
    <property type="match status" value="1"/>
</dbReference>
<keyword evidence="4 6" id="KW-0804">Transcription</keyword>
<evidence type="ECO:0000256" key="1">
    <source>
        <dbReference type="ARBA" id="ARBA00022478"/>
    </source>
</evidence>
<keyword evidence="3 6" id="KW-0548">Nucleotidyltransferase</keyword>
<dbReference type="GO" id="GO:0003677">
    <property type="term" value="F:DNA binding"/>
    <property type="evidence" value="ECO:0007669"/>
    <property type="project" value="UniProtKB-UniRule"/>
</dbReference>
<evidence type="ECO:0000259" key="13">
    <source>
        <dbReference type="Pfam" id="PF04563"/>
    </source>
</evidence>
<dbReference type="PANTHER" id="PTHR20856">
    <property type="entry name" value="DNA-DIRECTED RNA POLYMERASE I SUBUNIT 2"/>
    <property type="match status" value="1"/>
</dbReference>
<dbReference type="EMBL" id="VBOZ01000018">
    <property type="protein sequence ID" value="TMQ64585.1"/>
    <property type="molecule type" value="Genomic_DNA"/>
</dbReference>
<dbReference type="Pfam" id="PF04560">
    <property type="entry name" value="RNA_pol_Rpb2_7"/>
    <property type="match status" value="1"/>
</dbReference>
<evidence type="ECO:0000256" key="2">
    <source>
        <dbReference type="ARBA" id="ARBA00022679"/>
    </source>
</evidence>
<dbReference type="Gene3D" id="3.90.1100.10">
    <property type="match status" value="2"/>
</dbReference>
<dbReference type="InterPro" id="IPR014724">
    <property type="entry name" value="RNA_pol_RPB2_OB-fold"/>
</dbReference>
<dbReference type="InterPro" id="IPR007121">
    <property type="entry name" value="RNA_pol_bsu_CS"/>
</dbReference>
<dbReference type="InterPro" id="IPR037033">
    <property type="entry name" value="DNA-dir_RNAP_su2_hyb_sf"/>
</dbReference>
<evidence type="ECO:0000259" key="15">
    <source>
        <dbReference type="Pfam" id="PF10385"/>
    </source>
</evidence>
<dbReference type="CDD" id="cd00653">
    <property type="entry name" value="RNA_pol_B_RPB2"/>
    <property type="match status" value="1"/>
</dbReference>
<protein>
    <recommendedName>
        <fullName evidence="6 8">DNA-directed RNA polymerase subunit beta</fullName>
        <shortName evidence="6">RNAP subunit beta</shortName>
        <ecNumber evidence="6 8">2.7.7.6</ecNumber>
    </recommendedName>
    <alternativeName>
        <fullName evidence="6">RNA polymerase subunit beta</fullName>
    </alternativeName>
    <alternativeName>
        <fullName evidence="6">Transcriptase subunit beta</fullName>
    </alternativeName>
</protein>
<dbReference type="SUPFAM" id="SSF64484">
    <property type="entry name" value="beta and beta-prime subunits of DNA dependent RNA-polymerase"/>
    <property type="match status" value="1"/>
</dbReference>
<evidence type="ECO:0000259" key="14">
    <source>
        <dbReference type="Pfam" id="PF04565"/>
    </source>
</evidence>
<gene>
    <name evidence="6 16" type="primary">rpoB</name>
    <name evidence="16" type="ORF">E6K79_07340</name>
</gene>
<evidence type="ECO:0000256" key="9">
    <source>
        <dbReference type="SAM" id="Coils"/>
    </source>
</evidence>
<comment type="similarity">
    <text evidence="6 7">Belongs to the RNA polymerase beta chain family.</text>
</comment>
<dbReference type="HAMAP" id="MF_01321">
    <property type="entry name" value="RNApol_bact_RpoB"/>
    <property type="match status" value="1"/>
</dbReference>
<evidence type="ECO:0000313" key="16">
    <source>
        <dbReference type="EMBL" id="TMQ64585.1"/>
    </source>
</evidence>
<evidence type="ECO:0000256" key="5">
    <source>
        <dbReference type="ARBA" id="ARBA00048552"/>
    </source>
</evidence>
<dbReference type="InterPro" id="IPR019462">
    <property type="entry name" value="DNA-dir_RNA_pol_bsu_external_1"/>
</dbReference>
<dbReference type="Gene3D" id="2.30.150.10">
    <property type="entry name" value="DNA-directed RNA polymerase, beta subunit, external 1 domain"/>
    <property type="match status" value="1"/>
</dbReference>
<keyword evidence="2 6" id="KW-0808">Transferase</keyword>
<evidence type="ECO:0000256" key="8">
    <source>
        <dbReference type="RuleBase" id="RU363031"/>
    </source>
</evidence>
<feature type="domain" description="RNA polymerase Rpb2" evidence="12">
    <location>
        <begin position="154"/>
        <end position="228"/>
    </location>
</feature>
<feature type="domain" description="RNA polymerase Rpb2" evidence="12">
    <location>
        <begin position="297"/>
        <end position="428"/>
    </location>
</feature>
<feature type="domain" description="RNA polymerase beta subunit protrusion" evidence="13">
    <location>
        <begin position="26"/>
        <end position="473"/>
    </location>
</feature>
<evidence type="ECO:0000259" key="10">
    <source>
        <dbReference type="Pfam" id="PF00562"/>
    </source>
</evidence>
<dbReference type="PROSITE" id="PS01166">
    <property type="entry name" value="RNA_POL_BETA"/>
    <property type="match status" value="1"/>
</dbReference>
<dbReference type="InterPro" id="IPR007641">
    <property type="entry name" value="RNA_pol_Rpb2_7"/>
</dbReference>
<dbReference type="InterPro" id="IPR007120">
    <property type="entry name" value="DNA-dir_RNAP_su2_dom"/>
</dbReference>
<keyword evidence="1 6" id="KW-0240">DNA-directed RNA polymerase</keyword>
<sequence length="1288" mass="144351">MKAIRSKERRSFSKIERDWDIQIPNLLDVQLDSFRGFLQAEIDPLKRKNEGLQEVFQSVFPISDPREFFSLEFVRYDLGEPKYSMDECQERDLTYSVPLKATLRLRIREDTEEGRKDKSIIEQEVYLGELPIITDKGTFIINGAERVIVSQLHRSPGVFFDESVHPSGKKLYTARIIPYRGSWVEFSLDVNDIMYVHIDRKRKLPVTVLLKALSYVSDREILQLFYETEEEEIGGPRSKKEPDALGKVAAEDVVDEKTGEVLLEANEIITMERIEGLRKAAFSTVRTFVIPHSDEADILRNTLKKDSTKTEEEALTRIYNLLRPGEPPRADTARDILKKLFFNPKRYDLAKVGRYKLNRKLPHEHLLGGKERRKRLALEVPDDTQTTLCPEDFLVIITYLVHLRLGGEVPGVVVTTDDIDHLGNRRVRAVGELLANQFNVGLARMARIIRERMTLQDADQVTPYDLINARTISAVIQSFFGSSQLSQFMDQTNPLAELTHKRRLSALGPGGLTRDRAGFEVRDVHYTHYGRMCPIETPEGPNIGLISSLATYARVNDLGFLETPYRKVQNGLVDRKQVQFLSADVEDHFKIAQANAAVDPNGKLHGPQNVRERGEFPFVEPANVDYMDISPIQLVSPAAALIPFLEHDDANRALMGSNMQRQAVPLLFTEAPLVGTGLEGKVAEDSGALVIARRGGVVEAVSGDSILVRYDQAEGKSRTVDYSEMAGIDTYRLTKFRRSNQDTCINQRPLVSEGDRVKKGQLLADGAATRNGELALGANVLVAFMPWGGYNFEDAILVSERLIKDDRFTSIHIEEFELQVRDTKRGAEEITREIPNVSEEAVKNLDEEGIVRIGARVKAGDILVGKVTPKGETDLTPEERLLRAIFGEKAGDVRDASLKAPPGMDGVVIDTKVFSRREKDESTKKQEKRKIDRLRRQAKKEKDRILETRAAEVARAVVGEFVNKWIEGENDKSVARSGKKIDEEFLSKADLDAVPYRTAITRDEAVNDRFWSILEGAARAMDRVEKNLEKEIEKVTRGDELPPGVVKLVKVYVAKKRKLSVGDKMAGRHGNKGVVAKILAEEDLPYLPDGTPVDMVLNPLGVPSRMNIGQILETHLGWAAHEVGITAATPVFAGATVDEIKACLRDANMPEDGKSVLFDGRTGESFDQRVTVGYIYMMKLSHLVDDKIHARSIGPYSLVTQQPLGGKAQFGGQRFGEMEVWALEAYGAAFTLQELLTVKSDDVTGRSRIYEAIVKGENPPSPSTPESFNVLVKELQSLCMDVQLRDEP</sequence>
<dbReference type="Pfam" id="PF04565">
    <property type="entry name" value="RNA_pol_Rpb2_3"/>
    <property type="match status" value="1"/>
</dbReference>
<dbReference type="Gene3D" id="3.90.1110.10">
    <property type="entry name" value="RNA polymerase Rpb2, domain 2"/>
    <property type="match status" value="2"/>
</dbReference>
<dbReference type="InterPro" id="IPR007645">
    <property type="entry name" value="RNA_pol_Rpb2_3"/>
</dbReference>
<dbReference type="GO" id="GO:0006351">
    <property type="term" value="P:DNA-templated transcription"/>
    <property type="evidence" value="ECO:0007669"/>
    <property type="project" value="UniProtKB-UniRule"/>
</dbReference>
<dbReference type="EC" id="2.7.7.6" evidence="6 8"/>
<feature type="domain" description="DNA-directed RNA polymerase subunit 2 hybrid-binding" evidence="10">
    <location>
        <begin position="692"/>
        <end position="1209"/>
    </location>
</feature>
<proteinExistence type="inferred from homology"/>
<dbReference type="Pfam" id="PF04561">
    <property type="entry name" value="RNA_pol_Rpb2_2"/>
    <property type="match status" value="2"/>
</dbReference>
<feature type="coiled-coil region" evidence="9">
    <location>
        <begin position="917"/>
        <end position="951"/>
    </location>
</feature>
<evidence type="ECO:0000256" key="3">
    <source>
        <dbReference type="ARBA" id="ARBA00022695"/>
    </source>
</evidence>
<accession>A0A538TLW2</accession>
<evidence type="ECO:0000256" key="6">
    <source>
        <dbReference type="HAMAP-Rule" id="MF_01321"/>
    </source>
</evidence>
<dbReference type="GO" id="GO:0000428">
    <property type="term" value="C:DNA-directed RNA polymerase complex"/>
    <property type="evidence" value="ECO:0007669"/>
    <property type="project" value="UniProtKB-KW"/>
</dbReference>
<dbReference type="Gene3D" id="2.40.50.100">
    <property type="match status" value="1"/>
</dbReference>
<organism evidence="16 17">
    <name type="scientific">Eiseniibacteriota bacterium</name>
    <dbReference type="NCBI Taxonomy" id="2212470"/>
    <lineage>
        <taxon>Bacteria</taxon>
        <taxon>Candidatus Eiseniibacteriota</taxon>
    </lineage>
</organism>
<dbReference type="FunFam" id="3.90.1800.10:FF:000001">
    <property type="entry name" value="DNA-directed RNA polymerase subunit beta"/>
    <property type="match status" value="1"/>
</dbReference>
<name>A0A538TLW2_UNCEI</name>
<evidence type="ECO:0000313" key="17">
    <source>
        <dbReference type="Proteomes" id="UP000317691"/>
    </source>
</evidence>
<reference evidence="16 17" key="1">
    <citation type="journal article" date="2019" name="Nat. Microbiol.">
        <title>Mediterranean grassland soil C-N compound turnover is dependent on rainfall and depth, and is mediated by genomically divergent microorganisms.</title>
        <authorList>
            <person name="Diamond S."/>
            <person name="Andeer P.F."/>
            <person name="Li Z."/>
            <person name="Crits-Christoph A."/>
            <person name="Burstein D."/>
            <person name="Anantharaman K."/>
            <person name="Lane K.R."/>
            <person name="Thomas B.C."/>
            <person name="Pan C."/>
            <person name="Northen T.R."/>
            <person name="Banfield J.F."/>
        </authorList>
    </citation>
    <scope>NUCLEOTIDE SEQUENCE [LARGE SCALE GENOMIC DNA]</scope>
    <source>
        <strain evidence="16">WS_9</strain>
    </source>
</reference>
<dbReference type="InterPro" id="IPR007644">
    <property type="entry name" value="RNA_pol_bsu_protrusion"/>
</dbReference>
<feature type="domain" description="RNA polymerase Rpb2" evidence="14">
    <location>
        <begin position="487"/>
        <end position="555"/>
    </location>
</feature>
<dbReference type="Gene3D" id="2.40.50.150">
    <property type="match status" value="1"/>
</dbReference>
<dbReference type="InterPro" id="IPR042107">
    <property type="entry name" value="DNA-dir_RNA_pol_bsu_ext_1_sf"/>
</dbReference>
<evidence type="ECO:0000256" key="4">
    <source>
        <dbReference type="ARBA" id="ARBA00023163"/>
    </source>
</evidence>
<evidence type="ECO:0000256" key="7">
    <source>
        <dbReference type="RuleBase" id="RU000434"/>
    </source>
</evidence>